<reference evidence="2 3" key="1">
    <citation type="submission" date="2018-08" db="EMBL/GenBank/DDBJ databases">
        <title>Verrucosispora craniellae sp. nov., isolated from a marine sponge in the South China Sea.</title>
        <authorList>
            <person name="Li L."/>
            <person name="Lin H.W."/>
        </authorList>
    </citation>
    <scope>NUCLEOTIDE SEQUENCE [LARGE SCALE GENOMIC DNA]</scope>
    <source>
        <strain evidence="2 3">LHW63014</strain>
    </source>
</reference>
<proteinExistence type="predicted"/>
<gene>
    <name evidence="2" type="ORF">D0Q02_05235</name>
</gene>
<dbReference type="PANTHER" id="PTHR48228">
    <property type="entry name" value="SUCCINYL-COA--D-CITRAMALATE COA-TRANSFERASE"/>
    <property type="match status" value="1"/>
</dbReference>
<dbReference type="SUPFAM" id="SSF89796">
    <property type="entry name" value="CoA-transferase family III (CaiB/BaiF)"/>
    <property type="match status" value="1"/>
</dbReference>
<evidence type="ECO:0000313" key="2">
    <source>
        <dbReference type="EMBL" id="RFS47405.1"/>
    </source>
</evidence>
<protein>
    <submittedName>
        <fullName evidence="2">CoA transferase</fullName>
    </submittedName>
</protein>
<name>A0A372G2X5_9ACTN</name>
<dbReference type="Gene3D" id="3.40.50.10540">
    <property type="entry name" value="Crotonobetainyl-coa:carnitine coa-transferase, domain 1"/>
    <property type="match status" value="1"/>
</dbReference>
<dbReference type="InterPro" id="IPR003673">
    <property type="entry name" value="CoA-Trfase_fam_III"/>
</dbReference>
<dbReference type="PANTHER" id="PTHR48228:SF5">
    <property type="entry name" value="ALPHA-METHYLACYL-COA RACEMASE"/>
    <property type="match status" value="1"/>
</dbReference>
<dbReference type="Pfam" id="PF02515">
    <property type="entry name" value="CoA_transf_3"/>
    <property type="match status" value="1"/>
</dbReference>
<dbReference type="RefSeq" id="WP_117226844.1">
    <property type="nucleotide sequence ID" value="NZ_CP061725.1"/>
</dbReference>
<dbReference type="GO" id="GO:0016740">
    <property type="term" value="F:transferase activity"/>
    <property type="evidence" value="ECO:0007669"/>
    <property type="project" value="UniProtKB-KW"/>
</dbReference>
<evidence type="ECO:0000256" key="1">
    <source>
        <dbReference type="SAM" id="MobiDB-lite"/>
    </source>
</evidence>
<dbReference type="InterPro" id="IPR023606">
    <property type="entry name" value="CoA-Trfase_III_dom_1_sf"/>
</dbReference>
<dbReference type="InterPro" id="IPR050509">
    <property type="entry name" value="CoA-transferase_III"/>
</dbReference>
<feature type="region of interest" description="Disordered" evidence="1">
    <location>
        <begin position="310"/>
        <end position="342"/>
    </location>
</feature>
<organism evidence="2 3">
    <name type="scientific">Micromonospora craniellae</name>
    <dbReference type="NCBI Taxonomy" id="2294034"/>
    <lineage>
        <taxon>Bacteria</taxon>
        <taxon>Bacillati</taxon>
        <taxon>Actinomycetota</taxon>
        <taxon>Actinomycetes</taxon>
        <taxon>Micromonosporales</taxon>
        <taxon>Micromonosporaceae</taxon>
        <taxon>Micromonospora</taxon>
    </lineage>
</organism>
<dbReference type="AlphaFoldDB" id="A0A372G2X5"/>
<keyword evidence="2" id="KW-0808">Transferase</keyword>
<evidence type="ECO:0000313" key="3">
    <source>
        <dbReference type="Proteomes" id="UP000262621"/>
    </source>
</evidence>
<accession>A0A372G2X5</accession>
<keyword evidence="3" id="KW-1185">Reference proteome</keyword>
<sequence>MSRGPLAGTRVVLLAGAGPAPFAGMLLRDLGAEIIRVDRPGSDKGVSGLPAHLDSRSQGVRAVTADLKSDEGRDVVRRLVATADVFVDPYRPGVVERLGLGPATLCAAHPTLVYVHMTGWGHEGAWAQRAGHDINYLAVAGALHPTGPADRPPLPPLNLLADFGAGGTYLVMGVLAALLERTRTGRGAVLDVAMTDAVASLTTLLHDMRAAGLWSDERESNIFDGGAPFYRTYRTADGGFMAVGAIEPAFHAALLATLGIDPAGWPQHDRSRWPDQRRELARIFASGTRAEWEQAFDGVDACVTPVLTPGEAPGHPALASRRTFVDSGGRPAPGPAPRKATR</sequence>
<dbReference type="EMBL" id="QVFU01000003">
    <property type="protein sequence ID" value="RFS47405.1"/>
    <property type="molecule type" value="Genomic_DNA"/>
</dbReference>
<dbReference type="Proteomes" id="UP000262621">
    <property type="component" value="Unassembled WGS sequence"/>
</dbReference>
<comment type="caution">
    <text evidence="2">The sequence shown here is derived from an EMBL/GenBank/DDBJ whole genome shotgun (WGS) entry which is preliminary data.</text>
</comment>
<dbReference type="OrthoDB" id="9797653at2"/>
<dbReference type="InterPro" id="IPR044855">
    <property type="entry name" value="CoA-Trfase_III_dom3_sf"/>
</dbReference>
<dbReference type="Gene3D" id="3.30.1540.10">
    <property type="entry name" value="formyl-coa transferase, domain 3"/>
    <property type="match status" value="1"/>
</dbReference>